<comment type="caution">
    <text evidence="1">The sequence shown here is derived from an EMBL/GenBank/DDBJ whole genome shotgun (WGS) entry which is preliminary data.</text>
</comment>
<name>A0A0F9JG40_9ZZZZ</name>
<dbReference type="AlphaFoldDB" id="A0A0F9JG40"/>
<accession>A0A0F9JG40</accession>
<evidence type="ECO:0000313" key="1">
    <source>
        <dbReference type="EMBL" id="KKM68598.1"/>
    </source>
</evidence>
<gene>
    <name evidence="1" type="ORF">LCGC14_1459310</name>
</gene>
<protein>
    <submittedName>
        <fullName evidence="1">Uncharacterized protein</fullName>
    </submittedName>
</protein>
<dbReference type="EMBL" id="LAZR01010139">
    <property type="protein sequence ID" value="KKM68598.1"/>
    <property type="molecule type" value="Genomic_DNA"/>
</dbReference>
<organism evidence="1">
    <name type="scientific">marine sediment metagenome</name>
    <dbReference type="NCBI Taxonomy" id="412755"/>
    <lineage>
        <taxon>unclassified sequences</taxon>
        <taxon>metagenomes</taxon>
        <taxon>ecological metagenomes</taxon>
    </lineage>
</organism>
<sequence>MAYAVFEDVNLHTNITSSDVSDADVTSLIAEATITVNSDINIKVTRERIRQLFKGVGDMEKYNHTYLIDDVYLKNYKKCYRCKKTLELKKFYKNKSGIRKHSNLCIKCQKETLKKYTKKYLKEYRKGGKYYQKTLARNALNFALKKNKLKKGKCVLRSEKCNGQIEAHHYLGYEKEHYYDVRWFCRKHHRIVDGLKPFGRKS</sequence>
<proteinExistence type="predicted"/>
<reference evidence="1" key="1">
    <citation type="journal article" date="2015" name="Nature">
        <title>Complex archaea that bridge the gap between prokaryotes and eukaryotes.</title>
        <authorList>
            <person name="Spang A."/>
            <person name="Saw J.H."/>
            <person name="Jorgensen S.L."/>
            <person name="Zaremba-Niedzwiedzka K."/>
            <person name="Martijn J."/>
            <person name="Lind A.E."/>
            <person name="van Eijk R."/>
            <person name="Schleper C."/>
            <person name="Guy L."/>
            <person name="Ettema T.J."/>
        </authorList>
    </citation>
    <scope>NUCLEOTIDE SEQUENCE</scope>
</reference>